<sequence length="191" mass="22082">MLCYILLHNKVIKRGCSTLLTMQSVNQMKKVSFVQHFGGVFEHSLWVAEQAARDRPFHSVKSLYEKMASIVQESTASDQLSLLRNHPNLGAKIKMTDASVKEQTDAGLTSMTKTEFDQFSMLNEAYTEKFAFPFIIAVRSKTKEEIYRQMEMRLQNDRNTEFDTALNEVFKIAYFRITDIVMEEEASKCLR</sequence>
<evidence type="ECO:0000256" key="1">
    <source>
        <dbReference type="ARBA" id="ARBA00001163"/>
    </source>
</evidence>
<comment type="caution">
    <text evidence="8">The sequence shown here is derived from an EMBL/GenBank/DDBJ whole genome shotgun (WGS) entry which is preliminary data.</text>
</comment>
<dbReference type="Pfam" id="PF09349">
    <property type="entry name" value="OHCU_decarbox"/>
    <property type="match status" value="1"/>
</dbReference>
<dbReference type="AlphaFoldDB" id="A0A1E7DTU8"/>
<dbReference type="InterPro" id="IPR018020">
    <property type="entry name" value="OHCU_decarboxylase"/>
</dbReference>
<dbReference type="SUPFAM" id="SSF158694">
    <property type="entry name" value="UraD-Like"/>
    <property type="match status" value="1"/>
</dbReference>
<evidence type="ECO:0000256" key="2">
    <source>
        <dbReference type="ARBA" id="ARBA00004754"/>
    </source>
</evidence>
<dbReference type="InterPro" id="IPR017580">
    <property type="entry name" value="OHCU_decarboxylase-1"/>
</dbReference>
<evidence type="ECO:0000256" key="6">
    <source>
        <dbReference type="ARBA" id="ARBA00023239"/>
    </source>
</evidence>
<feature type="domain" description="Oxo-4-hydroxy-4-carboxy-5-ureidoimidazoline decarboxylase" evidence="7">
    <location>
        <begin position="26"/>
        <end position="177"/>
    </location>
</feature>
<dbReference type="GO" id="GO:0051997">
    <property type="term" value="F:2-oxo-4-hydroxy-4-carboxy-5-ureidoimidazoline decarboxylase activity"/>
    <property type="evidence" value="ECO:0007669"/>
    <property type="project" value="UniProtKB-EC"/>
</dbReference>
<dbReference type="EMBL" id="MAMP01000002">
    <property type="protein sequence ID" value="OES46484.1"/>
    <property type="molecule type" value="Genomic_DNA"/>
</dbReference>
<keyword evidence="5" id="KW-0210">Decarboxylase</keyword>
<reference evidence="8 9" key="1">
    <citation type="submission" date="2016-06" db="EMBL/GenBank/DDBJ databases">
        <title>Domibacillus iocasae genome sequencing.</title>
        <authorList>
            <person name="Verma A."/>
            <person name="Pal Y."/>
            <person name="Ojha A.K."/>
            <person name="Krishnamurthi S."/>
        </authorList>
    </citation>
    <scope>NUCLEOTIDE SEQUENCE [LARGE SCALE GENOMIC DNA]</scope>
    <source>
        <strain evidence="8 9">DSM 29979</strain>
    </source>
</reference>
<accession>A0A1E7DTU8</accession>
<evidence type="ECO:0000313" key="8">
    <source>
        <dbReference type="EMBL" id="OES46484.1"/>
    </source>
</evidence>
<organism evidence="8 9">
    <name type="scientific">Domibacillus iocasae</name>
    <dbReference type="NCBI Taxonomy" id="1714016"/>
    <lineage>
        <taxon>Bacteria</taxon>
        <taxon>Bacillati</taxon>
        <taxon>Bacillota</taxon>
        <taxon>Bacilli</taxon>
        <taxon>Bacillales</taxon>
        <taxon>Bacillaceae</taxon>
        <taxon>Domibacillus</taxon>
    </lineage>
</organism>
<evidence type="ECO:0000256" key="5">
    <source>
        <dbReference type="ARBA" id="ARBA00022793"/>
    </source>
</evidence>
<gene>
    <name evidence="8" type="ORF">BA724_14630</name>
</gene>
<protein>
    <recommendedName>
        <fullName evidence="3">2-oxo-4-hydroxy-4-carboxy-5-ureidoimidazoline decarboxylase</fullName>
        <ecNumber evidence="3">4.1.1.97</ecNumber>
    </recommendedName>
</protein>
<dbReference type="Proteomes" id="UP000095658">
    <property type="component" value="Unassembled WGS sequence"/>
</dbReference>
<dbReference type="Gene3D" id="1.10.3330.10">
    <property type="entry name" value="Oxo-4-hydroxy-4-carboxy-5-ureidoimidazoline decarboxylase"/>
    <property type="match status" value="1"/>
</dbReference>
<dbReference type="InterPro" id="IPR036778">
    <property type="entry name" value="OHCU_decarboxylase_sf"/>
</dbReference>
<evidence type="ECO:0000256" key="3">
    <source>
        <dbReference type="ARBA" id="ARBA00012257"/>
    </source>
</evidence>
<dbReference type="GO" id="GO:0006144">
    <property type="term" value="P:purine nucleobase metabolic process"/>
    <property type="evidence" value="ECO:0007669"/>
    <property type="project" value="UniProtKB-KW"/>
</dbReference>
<evidence type="ECO:0000256" key="4">
    <source>
        <dbReference type="ARBA" id="ARBA00022631"/>
    </source>
</evidence>
<keyword evidence="9" id="KW-1185">Reference proteome</keyword>
<dbReference type="OrthoDB" id="9800909at2"/>
<proteinExistence type="predicted"/>
<dbReference type="PANTHER" id="PTHR43466:SF1">
    <property type="entry name" value="2-OXO-4-HYDROXY-4-CARBOXY-5-UREIDOIMIDAZOLINE DECARBOXYLASE-RELATED"/>
    <property type="match status" value="1"/>
</dbReference>
<keyword evidence="6" id="KW-0456">Lyase</keyword>
<comment type="catalytic activity">
    <reaction evidence="1">
        <text>5-hydroxy-2-oxo-4-ureido-2,5-dihydro-1H-imidazole-5-carboxylate + H(+) = (S)-allantoin + CO2</text>
        <dbReference type="Rhea" id="RHEA:26301"/>
        <dbReference type="ChEBI" id="CHEBI:15378"/>
        <dbReference type="ChEBI" id="CHEBI:15678"/>
        <dbReference type="ChEBI" id="CHEBI:16526"/>
        <dbReference type="ChEBI" id="CHEBI:58639"/>
        <dbReference type="EC" id="4.1.1.97"/>
    </reaction>
</comment>
<name>A0A1E7DTU8_9BACI</name>
<keyword evidence="4" id="KW-0659">Purine metabolism</keyword>
<evidence type="ECO:0000313" key="9">
    <source>
        <dbReference type="Proteomes" id="UP000095658"/>
    </source>
</evidence>
<dbReference type="PANTHER" id="PTHR43466">
    <property type="entry name" value="2-OXO-4-HYDROXY-4-CARBOXY-5-UREIDOIMIDAZOLINE DECARBOXYLASE-RELATED"/>
    <property type="match status" value="1"/>
</dbReference>
<dbReference type="STRING" id="1714016.BA724_14630"/>
<comment type="pathway">
    <text evidence="2">Purine metabolism; urate degradation; (S)-allantoin from urate: step 3/3.</text>
</comment>
<dbReference type="EC" id="4.1.1.97" evidence="3"/>
<evidence type="ECO:0000259" key="7">
    <source>
        <dbReference type="Pfam" id="PF09349"/>
    </source>
</evidence>
<dbReference type="GO" id="GO:0000255">
    <property type="term" value="P:allantoin metabolic process"/>
    <property type="evidence" value="ECO:0007669"/>
    <property type="project" value="InterPro"/>
</dbReference>
<dbReference type="UniPathway" id="UPA00394">
    <property type="reaction ID" value="UER00652"/>
</dbReference>
<dbReference type="GO" id="GO:0019628">
    <property type="term" value="P:urate catabolic process"/>
    <property type="evidence" value="ECO:0007669"/>
    <property type="project" value="UniProtKB-UniPathway"/>
</dbReference>
<dbReference type="NCBIfam" id="TIGR03164">
    <property type="entry name" value="UHCUDC"/>
    <property type="match status" value="1"/>
</dbReference>